<dbReference type="GO" id="GO:0009313">
    <property type="term" value="P:oligosaccharide catabolic process"/>
    <property type="evidence" value="ECO:0007669"/>
    <property type="project" value="TreeGrafter"/>
</dbReference>
<dbReference type="OrthoDB" id="134475at2"/>
<evidence type="ECO:0000313" key="6">
    <source>
        <dbReference type="EMBL" id="PFG18360.1"/>
    </source>
</evidence>
<keyword evidence="7" id="KW-1185">Reference proteome</keyword>
<keyword evidence="4" id="KW-0732">Signal</keyword>
<proteinExistence type="inferred from homology"/>
<dbReference type="Gene3D" id="2.120.10.10">
    <property type="match status" value="1"/>
</dbReference>
<protein>
    <recommendedName>
        <fullName evidence="3">exo-alpha-sialidase</fullName>
        <ecNumber evidence="3">3.2.1.18</ecNumber>
    </recommendedName>
</protein>
<dbReference type="InterPro" id="IPR026856">
    <property type="entry name" value="Sialidase_fam"/>
</dbReference>
<dbReference type="PANTHER" id="PTHR10628">
    <property type="entry name" value="SIALIDASE"/>
    <property type="match status" value="1"/>
</dbReference>
<dbReference type="GO" id="GO:0004308">
    <property type="term" value="F:exo-alpha-sialidase activity"/>
    <property type="evidence" value="ECO:0007669"/>
    <property type="project" value="UniProtKB-EC"/>
</dbReference>
<dbReference type="InterPro" id="IPR036278">
    <property type="entry name" value="Sialidase_sf"/>
</dbReference>
<dbReference type="SUPFAM" id="SSF50939">
    <property type="entry name" value="Sialidases"/>
    <property type="match status" value="1"/>
</dbReference>
<accession>A0A2A9CXN1</accession>
<dbReference type="GO" id="GO:0005737">
    <property type="term" value="C:cytoplasm"/>
    <property type="evidence" value="ECO:0007669"/>
    <property type="project" value="TreeGrafter"/>
</dbReference>
<dbReference type="Gene3D" id="2.60.40.2700">
    <property type="match status" value="1"/>
</dbReference>
<evidence type="ECO:0000256" key="4">
    <source>
        <dbReference type="SAM" id="SignalP"/>
    </source>
</evidence>
<comment type="caution">
    <text evidence="6">The sequence shown here is derived from an EMBL/GenBank/DDBJ whole genome shotgun (WGS) entry which is preliminary data.</text>
</comment>
<dbReference type="CDD" id="cd15482">
    <property type="entry name" value="Sialidase_non-viral"/>
    <property type="match status" value="1"/>
</dbReference>
<dbReference type="EC" id="3.2.1.18" evidence="3"/>
<evidence type="ECO:0000313" key="7">
    <source>
        <dbReference type="Proteomes" id="UP000226079"/>
    </source>
</evidence>
<organism evidence="6 7">
    <name type="scientific">Propionicimonas paludicola</name>
    <dbReference type="NCBI Taxonomy" id="185243"/>
    <lineage>
        <taxon>Bacteria</taxon>
        <taxon>Bacillati</taxon>
        <taxon>Actinomycetota</taxon>
        <taxon>Actinomycetes</taxon>
        <taxon>Propionibacteriales</taxon>
        <taxon>Nocardioidaceae</taxon>
        <taxon>Propionicimonas</taxon>
    </lineage>
</organism>
<dbReference type="Pfam" id="PF13088">
    <property type="entry name" value="BNR_2"/>
    <property type="match status" value="1"/>
</dbReference>
<gene>
    <name evidence="6" type="ORF">ATK74_2945</name>
</gene>
<feature type="chain" id="PRO_5013309884" description="exo-alpha-sialidase" evidence="4">
    <location>
        <begin position="38"/>
        <end position="487"/>
    </location>
</feature>
<name>A0A2A9CXN1_9ACTN</name>
<dbReference type="PANTHER" id="PTHR10628:SF30">
    <property type="entry name" value="EXO-ALPHA-SIALIDASE"/>
    <property type="match status" value="1"/>
</dbReference>
<dbReference type="GO" id="GO:0016020">
    <property type="term" value="C:membrane"/>
    <property type="evidence" value="ECO:0007669"/>
    <property type="project" value="TreeGrafter"/>
</dbReference>
<evidence type="ECO:0000256" key="3">
    <source>
        <dbReference type="ARBA" id="ARBA00012733"/>
    </source>
</evidence>
<dbReference type="AlphaFoldDB" id="A0A2A9CXN1"/>
<evidence type="ECO:0000256" key="1">
    <source>
        <dbReference type="ARBA" id="ARBA00000427"/>
    </source>
</evidence>
<comment type="similarity">
    <text evidence="2">Belongs to the glycosyl hydrolase 33 family.</text>
</comment>
<feature type="domain" description="Sialidase" evidence="5">
    <location>
        <begin position="83"/>
        <end position="365"/>
    </location>
</feature>
<dbReference type="EMBL" id="PDJC01000001">
    <property type="protein sequence ID" value="PFG18360.1"/>
    <property type="molecule type" value="Genomic_DNA"/>
</dbReference>
<dbReference type="InterPro" id="IPR011040">
    <property type="entry name" value="Sialidase"/>
</dbReference>
<comment type="catalytic activity">
    <reaction evidence="1">
        <text>Hydrolysis of alpha-(2-&gt;3)-, alpha-(2-&gt;6)-, alpha-(2-&gt;8)- glycosidic linkages of terminal sialic acid residues in oligosaccharides, glycoproteins, glycolipids, colominic acid and synthetic substrates.</text>
        <dbReference type="EC" id="3.2.1.18"/>
    </reaction>
</comment>
<evidence type="ECO:0000259" key="5">
    <source>
        <dbReference type="Pfam" id="PF13088"/>
    </source>
</evidence>
<dbReference type="RefSeq" id="WP_098461723.1">
    <property type="nucleotide sequence ID" value="NZ_PDJC01000001.1"/>
</dbReference>
<dbReference type="GO" id="GO:0006689">
    <property type="term" value="P:ganglioside catabolic process"/>
    <property type="evidence" value="ECO:0007669"/>
    <property type="project" value="TreeGrafter"/>
</dbReference>
<feature type="signal peptide" evidence="4">
    <location>
        <begin position="1"/>
        <end position="37"/>
    </location>
</feature>
<dbReference type="Proteomes" id="UP000226079">
    <property type="component" value="Unassembled WGS sequence"/>
</dbReference>
<evidence type="ECO:0000256" key="2">
    <source>
        <dbReference type="ARBA" id="ARBA00009348"/>
    </source>
</evidence>
<sequence>MKKPPDFHLKLQLAVSLAVATAAFGLPVVLNPGTAAAAAPQECSSTPFTSKSATRYRVPAVVRVPDGRLFVFAEKRNDNADNDDDGDFDIAMKTSTDGGCTWGGEKIVADHGKLRVSNPVPVYVPARDKVLLITTVKTKDSSARTGYRNYMHQQWIDTDGGSFTSLTSGRVTVPNWRPGLTGPGHGIVLTKGSHAGRIIFAMGYTENDKRTARGVYSDDNGATWQIGYDRAASGKQQLIEGSIAELPDGRLLTAYRDNGKGVSKPGSNRMQAYSTNGGESIGSFSLMSGVKTVPVEGSLLQTTGGRELLLFSSPSNTSFKITSRRGMRIFVSTNNGQSWRSGLAVGSTTDPACYSDMVQLDAGTIGLVYENGYSPEKAYWNRIVFRQVSVSDLEQTLLPSLAKKKSPSVSGTHKVGKTVTASQGTWSPNATVTRYQWLRNGKEISSATSASYKLSKADKGKKVSVKVTVTSPGYQPSTATSSAKKVK</sequence>
<reference evidence="6 7" key="1">
    <citation type="submission" date="2017-10" db="EMBL/GenBank/DDBJ databases">
        <title>Sequencing the genomes of 1000 actinobacteria strains.</title>
        <authorList>
            <person name="Klenk H.-P."/>
        </authorList>
    </citation>
    <scope>NUCLEOTIDE SEQUENCE [LARGE SCALE GENOMIC DNA]</scope>
    <source>
        <strain evidence="6 7">DSM 15597</strain>
    </source>
</reference>